<dbReference type="PANTHER" id="PTHR41773">
    <property type="entry name" value="GTP PYROPHOSPHATASE-RELATED"/>
    <property type="match status" value="1"/>
</dbReference>
<comment type="caution">
    <text evidence="2">The sequence shown here is derived from an EMBL/GenBank/DDBJ whole genome shotgun (WGS) entry which is preliminary data.</text>
</comment>
<proteinExistence type="predicted"/>
<dbReference type="SUPFAM" id="SSF81301">
    <property type="entry name" value="Nucleotidyltransferase"/>
    <property type="match status" value="1"/>
</dbReference>
<dbReference type="Gene3D" id="3.30.460.10">
    <property type="entry name" value="Beta Polymerase, domain 2"/>
    <property type="match status" value="1"/>
</dbReference>
<dbReference type="RefSeq" id="WP_338437631.1">
    <property type="nucleotide sequence ID" value="NZ_JAUYVH010000011.1"/>
</dbReference>
<evidence type="ECO:0000313" key="3">
    <source>
        <dbReference type="Proteomes" id="UP001225596"/>
    </source>
</evidence>
<dbReference type="Proteomes" id="UP001225596">
    <property type="component" value="Unassembled WGS sequence"/>
</dbReference>
<dbReference type="SMART" id="SM00954">
    <property type="entry name" value="RelA_SpoT"/>
    <property type="match status" value="1"/>
</dbReference>
<accession>A0ABU1BRP2</accession>
<evidence type="ECO:0000259" key="1">
    <source>
        <dbReference type="SMART" id="SM00954"/>
    </source>
</evidence>
<dbReference type="CDD" id="cd05399">
    <property type="entry name" value="NT_Rel-Spo_like"/>
    <property type="match status" value="1"/>
</dbReference>
<organism evidence="2 3">
    <name type="scientific">Keguizhuia sedimenti</name>
    <dbReference type="NCBI Taxonomy" id="3064264"/>
    <lineage>
        <taxon>Bacteria</taxon>
        <taxon>Pseudomonadati</taxon>
        <taxon>Pseudomonadota</taxon>
        <taxon>Betaproteobacteria</taxon>
        <taxon>Burkholderiales</taxon>
        <taxon>Oxalobacteraceae</taxon>
        <taxon>Keguizhuia</taxon>
    </lineage>
</organism>
<reference evidence="2 3" key="1">
    <citation type="submission" date="2023-08" db="EMBL/GenBank/DDBJ databases">
        <title>Oxalobacteraceae gen .nov., isolated from river sludge outside the plant.</title>
        <authorList>
            <person name="Zhao S.Y."/>
        </authorList>
    </citation>
    <scope>NUCLEOTIDE SEQUENCE [LARGE SCALE GENOMIC DNA]</scope>
    <source>
        <strain evidence="2 3">R-40</strain>
    </source>
</reference>
<dbReference type="InterPro" id="IPR007685">
    <property type="entry name" value="RelA_SpoT"/>
</dbReference>
<gene>
    <name evidence="2" type="ORF">Q8A64_14865</name>
</gene>
<dbReference type="Gene3D" id="1.10.287.860">
    <property type="entry name" value="Nucleotidyltransferase"/>
    <property type="match status" value="1"/>
</dbReference>
<dbReference type="PANTHER" id="PTHR41773:SF1">
    <property type="entry name" value="RELA_SPOT DOMAIN-CONTAINING PROTEIN"/>
    <property type="match status" value="1"/>
</dbReference>
<name>A0ABU1BRP2_9BURK</name>
<dbReference type="InterPro" id="IPR043519">
    <property type="entry name" value="NT_sf"/>
</dbReference>
<dbReference type="EMBL" id="JAUYVH010000011">
    <property type="protein sequence ID" value="MDQ9171693.1"/>
    <property type="molecule type" value="Genomic_DNA"/>
</dbReference>
<sequence>MGELLLQEYDSKRELFETFTQKAASLLRELLASHNVTVHSVTSRTKDRSSLSKKLSKQGNTYSILGDITDIAGVRITTYFENDVDKVIEIIEREFSIDETNSVDKRALLDPDRFGYLSTHHVVTLKKARCDLLEYKRFENIKLEIQTRSILQHAWAEIEHDLGYKSKLEVPKEIRRKFSRLAGLLELADSEFIAIRDELANYNDMVQGQIKSVPNLVEIDKSSLNAFVNTNNLVKLLDESIARAGKWQLIKNEDFVANTVDKLHFAGISTIAKLENALIENSNIIKKFASIWLNDSEFNTSTAASGISLHYLIYIKSSREGGKKKLEEYFDLFFNLGDPEQRNEVMDKIQGLVEQALLN</sequence>
<evidence type="ECO:0000313" key="2">
    <source>
        <dbReference type="EMBL" id="MDQ9171693.1"/>
    </source>
</evidence>
<keyword evidence="3" id="KW-1185">Reference proteome</keyword>
<dbReference type="Pfam" id="PF04607">
    <property type="entry name" value="RelA_SpoT"/>
    <property type="match status" value="1"/>
</dbReference>
<feature type="domain" description="RelA/SpoT" evidence="1">
    <location>
        <begin position="43"/>
        <end position="170"/>
    </location>
</feature>
<protein>
    <recommendedName>
        <fullName evidence="1">RelA/SpoT domain-containing protein</fullName>
    </recommendedName>
</protein>